<evidence type="ECO:0000256" key="4">
    <source>
        <dbReference type="RuleBase" id="RU004335"/>
    </source>
</evidence>
<dbReference type="Gene3D" id="3.20.20.80">
    <property type="entry name" value="Glycosidases"/>
    <property type="match status" value="1"/>
</dbReference>
<proteinExistence type="inferred from homology"/>
<gene>
    <name evidence="5" type="ORF">HPP92_004837</name>
</gene>
<name>A0A835RNK1_VANPL</name>
<dbReference type="EMBL" id="JADCNM010000002">
    <property type="protein sequence ID" value="KAG0493843.1"/>
    <property type="molecule type" value="Genomic_DNA"/>
</dbReference>
<dbReference type="InterPro" id="IPR017853">
    <property type="entry name" value="GH"/>
</dbReference>
<organism evidence="5 6">
    <name type="scientific">Vanilla planifolia</name>
    <name type="common">Vanilla</name>
    <dbReference type="NCBI Taxonomy" id="51239"/>
    <lineage>
        <taxon>Eukaryota</taxon>
        <taxon>Viridiplantae</taxon>
        <taxon>Streptophyta</taxon>
        <taxon>Embryophyta</taxon>
        <taxon>Tracheophyta</taxon>
        <taxon>Spermatophyta</taxon>
        <taxon>Magnoliopsida</taxon>
        <taxon>Liliopsida</taxon>
        <taxon>Asparagales</taxon>
        <taxon>Orchidaceae</taxon>
        <taxon>Vanilloideae</taxon>
        <taxon>Vanilleae</taxon>
        <taxon>Vanilla</taxon>
    </lineage>
</organism>
<evidence type="ECO:0008006" key="7">
    <source>
        <dbReference type="Google" id="ProtNLM"/>
    </source>
</evidence>
<keyword evidence="2" id="KW-0378">Hydrolase</keyword>
<reference evidence="5 6" key="1">
    <citation type="journal article" date="2020" name="Nat. Food">
        <title>A phased Vanilla planifolia genome enables genetic improvement of flavour and production.</title>
        <authorList>
            <person name="Hasing T."/>
            <person name="Tang H."/>
            <person name="Brym M."/>
            <person name="Khazi F."/>
            <person name="Huang T."/>
            <person name="Chambers A.H."/>
        </authorList>
    </citation>
    <scope>NUCLEOTIDE SEQUENCE [LARGE SCALE GENOMIC DNA]</scope>
    <source>
        <tissue evidence="5">Leaf</tissue>
    </source>
</reference>
<sequence length="314" mass="34600">MESTLETKAALDERLPLMAHVKEKLKTTSDEGRQKVMESFNKVWWKSSMSMISLFRWPRAYHFPSLSPSKVISPYSVQPNSGCEKQFGLLNQVSALGINYGQVANDLPSPEQVLRLLSSLRITKTRIYDTNPRVLAAFAGSGIDLIVTTPNEAVAGLADPARALQWVSTNIIPFIPATRITGISVGNEVFTSDDETLMANLVPAMVSLQQALVRHGLDSSIHVSTANSLAVLSNSYPPSLGSFRPELAMVIEPLLRFLSDTGAPFWINAYPYFAYKDDPQRVPLEYAIFGSGSVMVDPNTGLHYDNMLYAQVDL</sequence>
<comment type="caution">
    <text evidence="5">The sequence shown here is derived from an EMBL/GenBank/DDBJ whole genome shotgun (WGS) entry which is preliminary data.</text>
</comment>
<evidence type="ECO:0000256" key="3">
    <source>
        <dbReference type="ARBA" id="ARBA00023295"/>
    </source>
</evidence>
<dbReference type="PANTHER" id="PTHR32227">
    <property type="entry name" value="GLUCAN ENDO-1,3-BETA-GLUCOSIDASE BG1-RELATED-RELATED"/>
    <property type="match status" value="1"/>
</dbReference>
<comment type="similarity">
    <text evidence="1 4">Belongs to the glycosyl hydrolase 17 family.</text>
</comment>
<dbReference type="OrthoDB" id="77201at2759"/>
<dbReference type="GO" id="GO:0004553">
    <property type="term" value="F:hydrolase activity, hydrolyzing O-glycosyl compounds"/>
    <property type="evidence" value="ECO:0007669"/>
    <property type="project" value="InterPro"/>
</dbReference>
<dbReference type="SUPFAM" id="SSF51445">
    <property type="entry name" value="(Trans)glycosidases"/>
    <property type="match status" value="1"/>
</dbReference>
<keyword evidence="3" id="KW-0326">Glycosidase</keyword>
<dbReference type="Pfam" id="PF00332">
    <property type="entry name" value="Glyco_hydro_17"/>
    <property type="match status" value="1"/>
</dbReference>
<dbReference type="Proteomes" id="UP000639772">
    <property type="component" value="Unassembled WGS sequence"/>
</dbReference>
<evidence type="ECO:0000256" key="1">
    <source>
        <dbReference type="ARBA" id="ARBA00008773"/>
    </source>
</evidence>
<evidence type="ECO:0000313" key="6">
    <source>
        <dbReference type="Proteomes" id="UP000639772"/>
    </source>
</evidence>
<evidence type="ECO:0000313" key="5">
    <source>
        <dbReference type="EMBL" id="KAG0493843.1"/>
    </source>
</evidence>
<protein>
    <recommendedName>
        <fullName evidence="7">Glucan endo-1,3-beta-D-glucosidase</fullName>
    </recommendedName>
</protein>
<dbReference type="GO" id="GO:0005975">
    <property type="term" value="P:carbohydrate metabolic process"/>
    <property type="evidence" value="ECO:0007669"/>
    <property type="project" value="InterPro"/>
</dbReference>
<accession>A0A835RNK1</accession>
<dbReference type="AlphaFoldDB" id="A0A835RNK1"/>
<dbReference type="InterPro" id="IPR044965">
    <property type="entry name" value="Glyco_hydro_17_plant"/>
</dbReference>
<dbReference type="InterPro" id="IPR000490">
    <property type="entry name" value="Glyco_hydro_17"/>
</dbReference>
<evidence type="ECO:0000256" key="2">
    <source>
        <dbReference type="ARBA" id="ARBA00022801"/>
    </source>
</evidence>